<feature type="region of interest" description="Disordered" evidence="1">
    <location>
        <begin position="12"/>
        <end position="35"/>
    </location>
</feature>
<proteinExistence type="predicted"/>
<dbReference type="Gene3D" id="3.10.10.10">
    <property type="entry name" value="HIV Type 1 Reverse Transcriptase, subunit A, domain 1"/>
    <property type="match status" value="1"/>
</dbReference>
<feature type="compositionally biased region" description="Basic and acidic residues" evidence="1">
    <location>
        <begin position="25"/>
        <end position="35"/>
    </location>
</feature>
<name>A0ABD2W7M7_9HYME</name>
<keyword evidence="4" id="KW-1185">Reference proteome</keyword>
<dbReference type="PANTHER" id="PTHR24559">
    <property type="entry name" value="TRANSPOSON TY3-I GAG-POL POLYPROTEIN"/>
    <property type="match status" value="1"/>
</dbReference>
<dbReference type="InterPro" id="IPR053134">
    <property type="entry name" value="RNA-dir_DNA_polymerase"/>
</dbReference>
<feature type="region of interest" description="Disordered" evidence="1">
    <location>
        <begin position="632"/>
        <end position="670"/>
    </location>
</feature>
<sequence length="670" mass="77330">MINELYEIYRARQESNAGVPQEQTKGIEESKKTEDSIEVIENDEMAKFYEKTELEEIKHLICGKISEDYDKKDKKLSNLKQSHNTISWQNGATTRVQEKSEVIQAHVSKRQSDKTFENIEESDSKTSLEAVAPTKVLCEQIEEDSKITEVNAKGASPSICKGNKADVAIEKLKNKKVAKMYEEEIDNRDEIMKNVNDDCIPKSADKKGNKRYRLVVDFRALNEKTIPDRYPLPNILDIIDQVGGAKYFSTLDLSNGFYQCLLREEDKHKTAFSTSFGLFHFKRLPMGCTNAPATFQRAMDNAFRATQKVLPMEEDFKELSERETGIYIDHFYNDLTEDFNFDEDLQLVMLDSEIEEEWTKVTTQLDSVFYKYTQAQNKSEGTKVTNLLNKIFRIEKDRMTLALRFKKLMNDVKDYHIPSDLLTPEQYTRIRSHLGGKYSIEGLPTLNTQTTINRVASIRHNIDKNVLLVEIQIPLEKEAAANIWEMTTYPVEQKWAKGHNRLFHKLLNFLYSLNKKSHQFFQNDKIESTSPRRRDPTMDSEVEDNDDDGSESSSGSDSDKSSEKSDDDSDEENETSSDSEPDQPLEVENINGIINDHLQEMDDLSEKNKWKIRNGVTYRLCTQIKDLRNKWQVKLGLKKPKKKNRKSKKNKAKKSEAKKTKTAISSSKNK</sequence>
<reference evidence="3 4" key="1">
    <citation type="journal article" date="2024" name="bioRxiv">
        <title>A reference genome for Trichogramma kaykai: A tiny desert-dwelling parasitoid wasp with competing sex-ratio distorters.</title>
        <authorList>
            <person name="Culotta J."/>
            <person name="Lindsey A.R."/>
        </authorList>
    </citation>
    <scope>NUCLEOTIDE SEQUENCE [LARGE SCALE GENOMIC DNA]</scope>
    <source>
        <strain evidence="3 4">KSX58</strain>
    </source>
</reference>
<dbReference type="InterPro" id="IPR000477">
    <property type="entry name" value="RT_dom"/>
</dbReference>
<dbReference type="EMBL" id="JBJJXI010000123">
    <property type="protein sequence ID" value="KAL3389107.1"/>
    <property type="molecule type" value="Genomic_DNA"/>
</dbReference>
<dbReference type="Gene3D" id="3.30.70.270">
    <property type="match status" value="1"/>
</dbReference>
<organism evidence="3 4">
    <name type="scientific">Trichogramma kaykai</name>
    <dbReference type="NCBI Taxonomy" id="54128"/>
    <lineage>
        <taxon>Eukaryota</taxon>
        <taxon>Metazoa</taxon>
        <taxon>Ecdysozoa</taxon>
        <taxon>Arthropoda</taxon>
        <taxon>Hexapoda</taxon>
        <taxon>Insecta</taxon>
        <taxon>Pterygota</taxon>
        <taxon>Neoptera</taxon>
        <taxon>Endopterygota</taxon>
        <taxon>Hymenoptera</taxon>
        <taxon>Apocrita</taxon>
        <taxon>Proctotrupomorpha</taxon>
        <taxon>Chalcidoidea</taxon>
        <taxon>Trichogrammatidae</taxon>
        <taxon>Trichogramma</taxon>
    </lineage>
</organism>
<feature type="compositionally biased region" description="Basic residues" evidence="1">
    <location>
        <begin position="636"/>
        <end position="652"/>
    </location>
</feature>
<evidence type="ECO:0000313" key="3">
    <source>
        <dbReference type="EMBL" id="KAL3389107.1"/>
    </source>
</evidence>
<feature type="domain" description="Reverse transcriptase" evidence="2">
    <location>
        <begin position="206"/>
        <end position="329"/>
    </location>
</feature>
<evidence type="ECO:0000256" key="1">
    <source>
        <dbReference type="SAM" id="MobiDB-lite"/>
    </source>
</evidence>
<feature type="compositionally biased region" description="Polar residues" evidence="1">
    <location>
        <begin position="14"/>
        <end position="24"/>
    </location>
</feature>
<dbReference type="Proteomes" id="UP001627154">
    <property type="component" value="Unassembled WGS sequence"/>
</dbReference>
<dbReference type="InterPro" id="IPR043502">
    <property type="entry name" value="DNA/RNA_pol_sf"/>
</dbReference>
<comment type="caution">
    <text evidence="3">The sequence shown here is derived from an EMBL/GenBank/DDBJ whole genome shotgun (WGS) entry which is preliminary data.</text>
</comment>
<dbReference type="AlphaFoldDB" id="A0ABD2W7M7"/>
<dbReference type="PANTHER" id="PTHR24559:SF435">
    <property type="entry name" value="RIBONUCLEASE H"/>
    <property type="match status" value="1"/>
</dbReference>
<dbReference type="GO" id="GO:0071897">
    <property type="term" value="P:DNA biosynthetic process"/>
    <property type="evidence" value="ECO:0007669"/>
    <property type="project" value="UniProtKB-ARBA"/>
</dbReference>
<feature type="compositionally biased region" description="Acidic residues" evidence="1">
    <location>
        <begin position="565"/>
        <end position="585"/>
    </location>
</feature>
<evidence type="ECO:0000313" key="4">
    <source>
        <dbReference type="Proteomes" id="UP001627154"/>
    </source>
</evidence>
<feature type="compositionally biased region" description="Acidic residues" evidence="1">
    <location>
        <begin position="538"/>
        <end position="550"/>
    </location>
</feature>
<protein>
    <recommendedName>
        <fullName evidence="2">Reverse transcriptase domain-containing protein</fullName>
    </recommendedName>
</protein>
<dbReference type="CDD" id="cd01647">
    <property type="entry name" value="RT_LTR"/>
    <property type="match status" value="1"/>
</dbReference>
<evidence type="ECO:0000259" key="2">
    <source>
        <dbReference type="Pfam" id="PF00078"/>
    </source>
</evidence>
<accession>A0ABD2W7M7</accession>
<gene>
    <name evidence="3" type="ORF">TKK_015380</name>
</gene>
<feature type="region of interest" description="Disordered" evidence="1">
    <location>
        <begin position="522"/>
        <end position="586"/>
    </location>
</feature>
<dbReference type="InterPro" id="IPR043128">
    <property type="entry name" value="Rev_trsase/Diguanyl_cyclase"/>
</dbReference>
<feature type="compositionally biased region" description="Basic and acidic residues" evidence="1">
    <location>
        <begin position="524"/>
        <end position="537"/>
    </location>
</feature>
<dbReference type="Pfam" id="PF00078">
    <property type="entry name" value="RVT_1"/>
    <property type="match status" value="1"/>
</dbReference>
<dbReference type="SUPFAM" id="SSF56672">
    <property type="entry name" value="DNA/RNA polymerases"/>
    <property type="match status" value="1"/>
</dbReference>